<comment type="similarity">
    <text evidence="1">Belongs to the UPF0311 family.</text>
</comment>
<dbReference type="OrthoDB" id="5294829at2"/>
<reference evidence="3" key="1">
    <citation type="submission" date="2017-05" db="EMBL/GenBank/DDBJ databases">
        <authorList>
            <person name="Macchi M."/>
            <person name="Festa S."/>
            <person name="Coppotelli B.M."/>
            <person name="Morelli I.S."/>
        </authorList>
    </citation>
    <scope>NUCLEOTIDE SEQUENCE [LARGE SCALE GENOMIC DNA]</scope>
    <source>
        <strain evidence="3">I</strain>
    </source>
</reference>
<dbReference type="Pfam" id="PF11578">
    <property type="entry name" value="DUF3237"/>
    <property type="match status" value="1"/>
</dbReference>
<dbReference type="PANTHER" id="PTHR37315">
    <property type="entry name" value="UPF0311 PROTEIN BLR7842"/>
    <property type="match status" value="1"/>
</dbReference>
<proteinExistence type="inferred from homology"/>
<dbReference type="RefSeq" id="WP_088151494.1">
    <property type="nucleotide sequence ID" value="NZ_NHON01000020.1"/>
</dbReference>
<comment type="caution">
    <text evidence="2">The sequence shown here is derived from an EMBL/GenBank/DDBJ whole genome shotgun (WGS) entry which is preliminary data.</text>
</comment>
<dbReference type="EMBL" id="NHON01000020">
    <property type="protein sequence ID" value="OWJ66743.1"/>
    <property type="molecule type" value="Genomic_DNA"/>
</dbReference>
<evidence type="ECO:0000313" key="2">
    <source>
        <dbReference type="EMBL" id="OWJ66743.1"/>
    </source>
</evidence>
<sequence length="153" mass="16612">MTGLSSRPLFSLSIALHPIHELGLTPAGERRVVPVSGGTFEGERLAGEILPHGGSDLLLTRADGSLQQDVRLTLRTRDGALILMTYRGVRHAAPEVSDRIARGEAVGRSDYYLRIAPFFETASPAHAWLNRIVAVGVGERRPNGVAYDVFEIL</sequence>
<dbReference type="HAMAP" id="MF_00775">
    <property type="entry name" value="UPF0311"/>
    <property type="match status" value="1"/>
</dbReference>
<dbReference type="PANTHER" id="PTHR37315:SF1">
    <property type="entry name" value="UPF0311 PROTEIN BLR7842"/>
    <property type="match status" value="1"/>
</dbReference>
<dbReference type="AlphaFoldDB" id="A0A211ZN85"/>
<dbReference type="Proteomes" id="UP000196655">
    <property type="component" value="Unassembled WGS sequence"/>
</dbReference>
<evidence type="ECO:0000313" key="3">
    <source>
        <dbReference type="Proteomes" id="UP000196655"/>
    </source>
</evidence>
<name>A0A211ZN85_9PROT</name>
<dbReference type="InterPro" id="IPR020915">
    <property type="entry name" value="UPF0311"/>
</dbReference>
<keyword evidence="3" id="KW-1185">Reference proteome</keyword>
<dbReference type="Gene3D" id="2.40.160.20">
    <property type="match status" value="1"/>
</dbReference>
<evidence type="ECO:0000256" key="1">
    <source>
        <dbReference type="HAMAP-Rule" id="MF_00775"/>
    </source>
</evidence>
<accession>A0A211ZN85</accession>
<gene>
    <name evidence="2" type="ORF">BWR60_13230</name>
</gene>
<protein>
    <recommendedName>
        <fullName evidence="1">UPF0311 protein BWR60_13230</fullName>
    </recommendedName>
</protein>
<organism evidence="2 3">
    <name type="scientific">Inquilinus limosus</name>
    <dbReference type="NCBI Taxonomy" id="171674"/>
    <lineage>
        <taxon>Bacteria</taxon>
        <taxon>Pseudomonadati</taxon>
        <taxon>Pseudomonadota</taxon>
        <taxon>Alphaproteobacteria</taxon>
        <taxon>Rhodospirillales</taxon>
        <taxon>Rhodospirillaceae</taxon>
        <taxon>Inquilinus</taxon>
    </lineage>
</organism>